<dbReference type="InterPro" id="IPR013785">
    <property type="entry name" value="Aldolase_TIM"/>
</dbReference>
<dbReference type="CDD" id="cd00564">
    <property type="entry name" value="TMP_TenI"/>
    <property type="match status" value="1"/>
</dbReference>
<reference evidence="15" key="1">
    <citation type="submission" date="2019-03" db="EMBL/GenBank/DDBJ databases">
        <title>Complete genome of Methylacidiphilum kamchatkense Kam1.</title>
        <authorList>
            <person name="Kruse T."/>
            <person name="Murarilal Ratnadevi C."/>
            <person name="Erikstad H.-A."/>
            <person name="Birkeland N.-K."/>
        </authorList>
    </citation>
    <scope>NUCLEOTIDE SEQUENCE [LARGE SCALE GENOMIC DNA]</scope>
    <source>
        <strain evidence="15">kam1</strain>
    </source>
</reference>
<dbReference type="AlphaFoldDB" id="A0A516TP64"/>
<feature type="binding site" evidence="10">
    <location>
        <begin position="144"/>
        <end position="146"/>
    </location>
    <ligand>
        <name>2-[(2R,5Z)-2-carboxy-4-methylthiazol-5(2H)-ylidene]ethyl phosphate</name>
        <dbReference type="ChEBI" id="CHEBI:62899"/>
    </ligand>
</feature>
<dbReference type="KEGG" id="mkc:kam1_1815"/>
<feature type="domain" description="Thiamine phosphate synthase/TenI" evidence="13">
    <location>
        <begin position="19"/>
        <end position="197"/>
    </location>
</feature>
<dbReference type="GO" id="GO:0009229">
    <property type="term" value="P:thiamine diphosphate biosynthetic process"/>
    <property type="evidence" value="ECO:0007669"/>
    <property type="project" value="UniProtKB-UniRule"/>
</dbReference>
<dbReference type="PANTHER" id="PTHR20857">
    <property type="entry name" value="THIAMINE-PHOSPHATE PYROPHOSPHORYLASE"/>
    <property type="match status" value="1"/>
</dbReference>
<evidence type="ECO:0000256" key="3">
    <source>
        <dbReference type="ARBA" id="ARBA00022679"/>
    </source>
</evidence>
<proteinExistence type="inferred from homology"/>
<comment type="function">
    <text evidence="1 10">Condenses 4-methyl-5-(beta-hydroxyethyl)thiazole monophosphate (THZ-P) and 2-methyl-4-amino-5-hydroxymethyl pyrimidine pyrophosphate (HMP-PP) to form thiamine monophosphate (TMP).</text>
</comment>
<name>A0A516TP64_9BACT</name>
<dbReference type="NCBIfam" id="TIGR00693">
    <property type="entry name" value="thiE"/>
    <property type="match status" value="1"/>
</dbReference>
<dbReference type="SUPFAM" id="SSF51391">
    <property type="entry name" value="Thiamin phosphate synthase"/>
    <property type="match status" value="1"/>
</dbReference>
<dbReference type="InterPro" id="IPR036206">
    <property type="entry name" value="ThiamineP_synth_sf"/>
</dbReference>
<evidence type="ECO:0000256" key="12">
    <source>
        <dbReference type="RuleBase" id="RU004253"/>
    </source>
</evidence>
<keyword evidence="3 10" id="KW-0808">Transferase</keyword>
<comment type="catalytic activity">
    <reaction evidence="8 10 11">
        <text>2-(2-carboxy-4-methylthiazol-5-yl)ethyl phosphate + 4-amino-2-methyl-5-(diphosphooxymethyl)pyrimidine + 2 H(+) = thiamine phosphate + CO2 + diphosphate</text>
        <dbReference type="Rhea" id="RHEA:47848"/>
        <dbReference type="ChEBI" id="CHEBI:15378"/>
        <dbReference type="ChEBI" id="CHEBI:16526"/>
        <dbReference type="ChEBI" id="CHEBI:33019"/>
        <dbReference type="ChEBI" id="CHEBI:37575"/>
        <dbReference type="ChEBI" id="CHEBI:57841"/>
        <dbReference type="ChEBI" id="CHEBI:62890"/>
        <dbReference type="EC" id="2.5.1.3"/>
    </reaction>
</comment>
<dbReference type="RefSeq" id="WP_143958378.1">
    <property type="nucleotide sequence ID" value="NZ_CP037899.1"/>
</dbReference>
<dbReference type="HAMAP" id="MF_00097">
    <property type="entry name" value="TMP_synthase"/>
    <property type="match status" value="1"/>
</dbReference>
<dbReference type="GO" id="GO:0000287">
    <property type="term" value="F:magnesium ion binding"/>
    <property type="evidence" value="ECO:0007669"/>
    <property type="project" value="UniProtKB-UniRule"/>
</dbReference>
<gene>
    <name evidence="10" type="primary">thiE</name>
    <name evidence="14" type="ORF">kam1_1815</name>
</gene>
<feature type="binding site" evidence="10">
    <location>
        <begin position="47"/>
        <end position="51"/>
    </location>
    <ligand>
        <name>4-amino-2-methyl-5-(diphosphooxymethyl)pyrimidine</name>
        <dbReference type="ChEBI" id="CHEBI:57841"/>
    </ligand>
</feature>
<keyword evidence="5 10" id="KW-0460">Magnesium</keyword>
<keyword evidence="6 10" id="KW-0784">Thiamine biosynthesis</keyword>
<feature type="binding site" evidence="10">
    <location>
        <position position="174"/>
    </location>
    <ligand>
        <name>2-[(2R,5Z)-2-carboxy-4-methylthiazol-5(2H)-ylidene]ethyl phosphate</name>
        <dbReference type="ChEBI" id="CHEBI:62899"/>
    </ligand>
</feature>
<feature type="binding site" evidence="10">
    <location>
        <position position="80"/>
    </location>
    <ligand>
        <name>Mg(2+)</name>
        <dbReference type="ChEBI" id="CHEBI:18420"/>
    </ligand>
</feature>
<dbReference type="Pfam" id="PF02581">
    <property type="entry name" value="TMP-TENI"/>
    <property type="match status" value="1"/>
</dbReference>
<evidence type="ECO:0000256" key="1">
    <source>
        <dbReference type="ARBA" id="ARBA00003814"/>
    </source>
</evidence>
<evidence type="ECO:0000256" key="6">
    <source>
        <dbReference type="ARBA" id="ARBA00022977"/>
    </source>
</evidence>
<sequence>MKQDIYRKKFLLSQARFYGILDLGYVPAEKLKAYSEQLAEGRVDILQLRAKNLEKKKIAEHARAIQSSLVEKEILFIINDYPDIALEIEADGVHLGQEDMPIEQARKYLGEEFLIGKSTHTLSQALTAAQEPVDYIAFGPIFKTPTKPDYLPVGIESIAAVKERIKKPVFFIGGINKENISLVLSAGADRIVMVSALLGAKDIPEFCRQMRNLLSLKGLLAN</sequence>
<dbReference type="GO" id="GO:0009228">
    <property type="term" value="P:thiamine biosynthetic process"/>
    <property type="evidence" value="ECO:0007669"/>
    <property type="project" value="UniProtKB-KW"/>
</dbReference>
<dbReference type="EMBL" id="CP037899">
    <property type="protein sequence ID" value="QDQ43029.1"/>
    <property type="molecule type" value="Genomic_DNA"/>
</dbReference>
<comment type="similarity">
    <text evidence="10 11">Belongs to the thiamine-phosphate synthase family.</text>
</comment>
<evidence type="ECO:0000256" key="11">
    <source>
        <dbReference type="RuleBase" id="RU003826"/>
    </source>
</evidence>
<protein>
    <recommendedName>
        <fullName evidence="10">Thiamine-phosphate synthase</fullName>
        <shortName evidence="10">TP synthase</shortName>
        <shortName evidence="10">TPS</shortName>
        <ecNumber evidence="10">2.5.1.3</ecNumber>
    </recommendedName>
    <alternativeName>
        <fullName evidence="10">Thiamine-phosphate pyrophosphorylase</fullName>
        <shortName evidence="10">TMP pyrophosphorylase</shortName>
        <shortName evidence="10">TMP-PPase</shortName>
    </alternativeName>
</protein>
<dbReference type="PANTHER" id="PTHR20857:SF15">
    <property type="entry name" value="THIAMINE-PHOSPHATE SYNTHASE"/>
    <property type="match status" value="1"/>
</dbReference>
<dbReference type="EC" id="2.5.1.3" evidence="10"/>
<comment type="catalytic activity">
    <reaction evidence="7 10 11">
        <text>4-methyl-5-(2-phosphooxyethyl)-thiazole + 4-amino-2-methyl-5-(diphosphooxymethyl)pyrimidine + H(+) = thiamine phosphate + diphosphate</text>
        <dbReference type="Rhea" id="RHEA:22328"/>
        <dbReference type="ChEBI" id="CHEBI:15378"/>
        <dbReference type="ChEBI" id="CHEBI:33019"/>
        <dbReference type="ChEBI" id="CHEBI:37575"/>
        <dbReference type="ChEBI" id="CHEBI:57841"/>
        <dbReference type="ChEBI" id="CHEBI:58296"/>
        <dbReference type="EC" id="2.5.1.3"/>
    </reaction>
</comment>
<evidence type="ECO:0000256" key="2">
    <source>
        <dbReference type="ARBA" id="ARBA00005165"/>
    </source>
</evidence>
<evidence type="ECO:0000256" key="7">
    <source>
        <dbReference type="ARBA" id="ARBA00047334"/>
    </source>
</evidence>
<evidence type="ECO:0000256" key="10">
    <source>
        <dbReference type="HAMAP-Rule" id="MF_00097"/>
    </source>
</evidence>
<feature type="binding site" evidence="10">
    <location>
        <position position="79"/>
    </location>
    <ligand>
        <name>4-amino-2-methyl-5-(diphosphooxymethyl)pyrimidine</name>
        <dbReference type="ChEBI" id="CHEBI:57841"/>
    </ligand>
</feature>
<evidence type="ECO:0000256" key="9">
    <source>
        <dbReference type="ARBA" id="ARBA00047883"/>
    </source>
</evidence>
<evidence type="ECO:0000313" key="15">
    <source>
        <dbReference type="Proteomes" id="UP000315925"/>
    </source>
</evidence>
<dbReference type="GO" id="GO:0004789">
    <property type="term" value="F:thiamine-phosphate diphosphorylase activity"/>
    <property type="evidence" value="ECO:0007669"/>
    <property type="project" value="UniProtKB-UniRule"/>
</dbReference>
<dbReference type="InterPro" id="IPR034291">
    <property type="entry name" value="TMP_synthase"/>
</dbReference>
<comment type="catalytic activity">
    <reaction evidence="9 10 11">
        <text>2-[(2R,5Z)-2-carboxy-4-methylthiazol-5(2H)-ylidene]ethyl phosphate + 4-amino-2-methyl-5-(diphosphooxymethyl)pyrimidine + 2 H(+) = thiamine phosphate + CO2 + diphosphate</text>
        <dbReference type="Rhea" id="RHEA:47844"/>
        <dbReference type="ChEBI" id="CHEBI:15378"/>
        <dbReference type="ChEBI" id="CHEBI:16526"/>
        <dbReference type="ChEBI" id="CHEBI:33019"/>
        <dbReference type="ChEBI" id="CHEBI:37575"/>
        <dbReference type="ChEBI" id="CHEBI:57841"/>
        <dbReference type="ChEBI" id="CHEBI:62899"/>
        <dbReference type="EC" id="2.5.1.3"/>
    </reaction>
</comment>
<accession>A0A516TP64</accession>
<feature type="binding site" evidence="10">
    <location>
        <begin position="194"/>
        <end position="195"/>
    </location>
    <ligand>
        <name>2-[(2R,5Z)-2-carboxy-4-methylthiazol-5(2H)-ylidene]ethyl phosphate</name>
        <dbReference type="ChEBI" id="CHEBI:62899"/>
    </ligand>
</feature>
<evidence type="ECO:0000313" key="14">
    <source>
        <dbReference type="EMBL" id="QDQ43029.1"/>
    </source>
</evidence>
<dbReference type="GO" id="GO:0005737">
    <property type="term" value="C:cytoplasm"/>
    <property type="evidence" value="ECO:0007669"/>
    <property type="project" value="TreeGrafter"/>
</dbReference>
<dbReference type="UniPathway" id="UPA00060">
    <property type="reaction ID" value="UER00141"/>
</dbReference>
<feature type="binding site" evidence="10">
    <location>
        <position position="99"/>
    </location>
    <ligand>
        <name>Mg(2+)</name>
        <dbReference type="ChEBI" id="CHEBI:18420"/>
    </ligand>
</feature>
<feature type="binding site" evidence="10">
    <location>
        <position position="147"/>
    </location>
    <ligand>
        <name>4-amino-2-methyl-5-(diphosphooxymethyl)pyrimidine</name>
        <dbReference type="ChEBI" id="CHEBI:57841"/>
    </ligand>
</feature>
<organism evidence="14 15">
    <name type="scientific">Methylacidiphilum kamchatkense Kam1</name>
    <dbReference type="NCBI Taxonomy" id="1202785"/>
    <lineage>
        <taxon>Bacteria</taxon>
        <taxon>Pseudomonadati</taxon>
        <taxon>Verrucomicrobiota</taxon>
        <taxon>Methylacidiphilae</taxon>
        <taxon>Methylacidiphilales</taxon>
        <taxon>Methylacidiphilaceae</taxon>
        <taxon>Methylacidiphilum (ex Ratnadevi et al. 2023)</taxon>
    </lineage>
</organism>
<dbReference type="FunFam" id="3.20.20.70:FF:000096">
    <property type="entry name" value="Thiamine-phosphate synthase"/>
    <property type="match status" value="1"/>
</dbReference>
<comment type="pathway">
    <text evidence="2 10 12">Cofactor biosynthesis; thiamine diphosphate biosynthesis; thiamine phosphate from 4-amino-2-methyl-5-diphosphomethylpyrimidine and 4-methyl-5-(2-phosphoethyl)-thiazole: step 1/1.</text>
</comment>
<evidence type="ECO:0000256" key="8">
    <source>
        <dbReference type="ARBA" id="ARBA00047851"/>
    </source>
</evidence>
<dbReference type="Proteomes" id="UP000315925">
    <property type="component" value="Chromosome"/>
</dbReference>
<comment type="cofactor">
    <cofactor evidence="10">
        <name>Mg(2+)</name>
        <dbReference type="ChEBI" id="CHEBI:18420"/>
    </cofactor>
    <text evidence="10">Binds 1 Mg(2+) ion per subunit.</text>
</comment>
<feature type="binding site" evidence="10">
    <location>
        <position position="118"/>
    </location>
    <ligand>
        <name>4-amino-2-methyl-5-(diphosphooxymethyl)pyrimidine</name>
        <dbReference type="ChEBI" id="CHEBI:57841"/>
    </ligand>
</feature>
<evidence type="ECO:0000256" key="5">
    <source>
        <dbReference type="ARBA" id="ARBA00022842"/>
    </source>
</evidence>
<dbReference type="InterPro" id="IPR022998">
    <property type="entry name" value="ThiamineP_synth_TenI"/>
</dbReference>
<evidence type="ECO:0000259" key="13">
    <source>
        <dbReference type="Pfam" id="PF02581"/>
    </source>
</evidence>
<evidence type="ECO:0000256" key="4">
    <source>
        <dbReference type="ARBA" id="ARBA00022723"/>
    </source>
</evidence>
<keyword evidence="4 10" id="KW-0479">Metal-binding</keyword>
<dbReference type="Gene3D" id="3.20.20.70">
    <property type="entry name" value="Aldolase class I"/>
    <property type="match status" value="1"/>
</dbReference>